<evidence type="ECO:0000313" key="1">
    <source>
        <dbReference type="EMBL" id="GEU39639.1"/>
    </source>
</evidence>
<dbReference type="PANTHER" id="PTHR11439:SF496">
    <property type="entry name" value="RNA-DIRECTED DNA POLYMERASE"/>
    <property type="match status" value="1"/>
</dbReference>
<comment type="caution">
    <text evidence="1">The sequence shown here is derived from an EMBL/GenBank/DDBJ whole genome shotgun (WGS) entry which is preliminary data.</text>
</comment>
<reference evidence="1" key="1">
    <citation type="journal article" date="2019" name="Sci. Rep.">
        <title>Draft genome of Tanacetum cinerariifolium, the natural source of mosquito coil.</title>
        <authorList>
            <person name="Yamashiro T."/>
            <person name="Shiraishi A."/>
            <person name="Satake H."/>
            <person name="Nakayama K."/>
        </authorList>
    </citation>
    <scope>NUCLEOTIDE SEQUENCE</scope>
</reference>
<protein>
    <recommendedName>
        <fullName evidence="2">Retrotransposon protein, putative, Ty1-copia subclass</fullName>
    </recommendedName>
</protein>
<accession>A0A6L2JSH5</accession>
<organism evidence="1">
    <name type="scientific">Tanacetum cinerariifolium</name>
    <name type="common">Dalmatian daisy</name>
    <name type="synonym">Chrysanthemum cinerariifolium</name>
    <dbReference type="NCBI Taxonomy" id="118510"/>
    <lineage>
        <taxon>Eukaryota</taxon>
        <taxon>Viridiplantae</taxon>
        <taxon>Streptophyta</taxon>
        <taxon>Embryophyta</taxon>
        <taxon>Tracheophyta</taxon>
        <taxon>Spermatophyta</taxon>
        <taxon>Magnoliopsida</taxon>
        <taxon>eudicotyledons</taxon>
        <taxon>Gunneridae</taxon>
        <taxon>Pentapetalae</taxon>
        <taxon>asterids</taxon>
        <taxon>campanulids</taxon>
        <taxon>Asterales</taxon>
        <taxon>Asteraceae</taxon>
        <taxon>Asteroideae</taxon>
        <taxon>Anthemideae</taxon>
        <taxon>Anthemidinae</taxon>
        <taxon>Tanacetum</taxon>
    </lineage>
</organism>
<dbReference type="EMBL" id="BKCJ010001200">
    <property type="protein sequence ID" value="GEU39639.1"/>
    <property type="molecule type" value="Genomic_DNA"/>
</dbReference>
<dbReference type="PANTHER" id="PTHR11439">
    <property type="entry name" value="GAG-POL-RELATED RETROTRANSPOSON"/>
    <property type="match status" value="1"/>
</dbReference>
<proteinExistence type="predicted"/>
<gene>
    <name evidence="1" type="ORF">Tci_011617</name>
</gene>
<evidence type="ECO:0008006" key="2">
    <source>
        <dbReference type="Google" id="ProtNLM"/>
    </source>
</evidence>
<dbReference type="CDD" id="cd09272">
    <property type="entry name" value="RNase_HI_RT_Ty1"/>
    <property type="match status" value="1"/>
</dbReference>
<sequence length="251" mass="28851">MSFWDYALESHARILNMVPAKKVEKTPYELWHGKVPNMFYLKAWGCEELMKCNMTEKLEPRSVKYIFIEHPNEMIGPSTLAVVEHMRRVLYASAVGSIMYVIDNDIKSQTEYIFVLNGAVVDWKSFKQNTTMKSSTEAENMAASKAAMEVIWIRKFIDSLGVISNNKEPIEMNYINTGAKILANEPGVLKGTRHYRRKVDYVREVIEEGDIKLLKVYTDDNVVDPFSKALPFIKHNELAWSIGLRSSKTLM</sequence>
<name>A0A6L2JSH5_TANCI</name>
<dbReference type="AlphaFoldDB" id="A0A6L2JSH5"/>